<accession>A0A6G4WQE9</accession>
<dbReference type="AlphaFoldDB" id="A0A6G4WQE9"/>
<comment type="caution">
    <text evidence="1">The sequence shown here is derived from an EMBL/GenBank/DDBJ whole genome shotgun (WGS) entry which is preliminary data.</text>
</comment>
<protein>
    <submittedName>
        <fullName evidence="1">Uncharacterized protein</fullName>
    </submittedName>
</protein>
<proteinExistence type="predicted"/>
<organism evidence="1 2">
    <name type="scientific">Streptomyces boncukensis</name>
    <dbReference type="NCBI Taxonomy" id="2711219"/>
    <lineage>
        <taxon>Bacteria</taxon>
        <taxon>Bacillati</taxon>
        <taxon>Actinomycetota</taxon>
        <taxon>Actinomycetes</taxon>
        <taxon>Kitasatosporales</taxon>
        <taxon>Streptomycetaceae</taxon>
        <taxon>Streptomyces</taxon>
    </lineage>
</organism>
<keyword evidence="2" id="KW-1185">Reference proteome</keyword>
<name>A0A6G4WQE9_9ACTN</name>
<evidence type="ECO:0000313" key="1">
    <source>
        <dbReference type="EMBL" id="NGO66784.1"/>
    </source>
</evidence>
<reference evidence="1 2" key="1">
    <citation type="submission" date="2020-02" db="EMBL/GenBank/DDBJ databases">
        <title>Whole-genome analyses of novel actinobacteria.</title>
        <authorList>
            <person name="Sahin N."/>
            <person name="Tatar D."/>
        </authorList>
    </citation>
    <scope>NUCLEOTIDE SEQUENCE [LARGE SCALE GENOMIC DNA]</scope>
    <source>
        <strain evidence="1 2">SB3404</strain>
    </source>
</reference>
<evidence type="ECO:0000313" key="2">
    <source>
        <dbReference type="Proteomes" id="UP000477722"/>
    </source>
</evidence>
<gene>
    <name evidence="1" type="ORF">G5C65_00085</name>
</gene>
<dbReference type="RefSeq" id="WP_165296461.1">
    <property type="nucleotide sequence ID" value="NZ_JAAKZZ010000001.1"/>
</dbReference>
<dbReference type="EMBL" id="JAAKZZ010000001">
    <property type="protein sequence ID" value="NGO66784.1"/>
    <property type="molecule type" value="Genomic_DNA"/>
</dbReference>
<sequence>MGYDLPAVRFKAYGTDRFLPHLPFGSSGYLFTVPGDFPSDLPDFFHITNWEMAVYRTRESGAPMWEVRDVNGNRRVWGEDTTRRGAVGLAFAELGRKRREKADEIRDRRVNALGLEPVPPFRVETAGGVCLVLSPAGVGRLRRIEPNGVGTAATYRYTDLATGKERTVTADGPVKLHDVTAGLLHDRCACPAPGLVGHHENREDAVAHLSEEYDAWWPCTGPAD</sequence>
<dbReference type="Proteomes" id="UP000477722">
    <property type="component" value="Unassembled WGS sequence"/>
</dbReference>